<dbReference type="InterPro" id="IPR032834">
    <property type="entry name" value="NatK-like_C"/>
</dbReference>
<sequence length="347" mass="39487">MKNIKVNDGNDLIRNGAYFVLSAIVSVPIFLAIDAFINAMHLNEDEAISAAATGCFLGGVFLGRYCAEILMAEIKKVSNLHVTALFILIVVNIIWIFYHADFPFENHPALNLLMYWVPFIAVSVLTGILIKFIRFMSQNELKEAQTSAANSQSELHLLQSQLSPHFLFNTLNNLYGLSITQHEKIPPLLLRLSDLLRYSVYESNQSFVPLKEELAYIDNYIEFEKIRIGDRLLLKTDIEKIDSTNIKIAPMLLIVFIENAFKHSKNTAEENIFIDISLKTWSNYILFSIKNSHNKAAVEEGITINKNSGFGLANVKKRLELLYPNEAELNIEEDEITYNVNLRLKIK</sequence>
<dbReference type="EMBL" id="SZVO01000003">
    <property type="protein sequence ID" value="TKT92781.1"/>
    <property type="molecule type" value="Genomic_DNA"/>
</dbReference>
<protein>
    <submittedName>
        <fullName evidence="4">GHKL domain-containing protein</fullName>
    </submittedName>
</protein>
<reference evidence="4 5" key="1">
    <citation type="submission" date="2019-05" db="EMBL/GenBank/DDBJ databases">
        <title>Dyadobacter AR-3-8 sp. nov., isolated from arctic soil.</title>
        <authorList>
            <person name="Chaudhary D.K."/>
        </authorList>
    </citation>
    <scope>NUCLEOTIDE SEQUENCE [LARGE SCALE GENOMIC DNA]</scope>
    <source>
        <strain evidence="4 5">AR-3-8</strain>
    </source>
</reference>
<dbReference type="SUPFAM" id="SSF55874">
    <property type="entry name" value="ATPase domain of HSP90 chaperone/DNA topoisomerase II/histidine kinase"/>
    <property type="match status" value="1"/>
</dbReference>
<dbReference type="InterPro" id="IPR010559">
    <property type="entry name" value="Sig_transdc_His_kin_internal"/>
</dbReference>
<keyword evidence="1" id="KW-1133">Transmembrane helix</keyword>
<keyword evidence="1" id="KW-0472">Membrane</keyword>
<feature type="transmembrane region" description="Helical" evidence="1">
    <location>
        <begin position="79"/>
        <end position="100"/>
    </location>
</feature>
<dbReference type="GO" id="GO:0016020">
    <property type="term" value="C:membrane"/>
    <property type="evidence" value="ECO:0007669"/>
    <property type="project" value="InterPro"/>
</dbReference>
<evidence type="ECO:0000256" key="1">
    <source>
        <dbReference type="SAM" id="Phobius"/>
    </source>
</evidence>
<gene>
    <name evidence="4" type="ORF">FDK13_08230</name>
</gene>
<dbReference type="Pfam" id="PF06580">
    <property type="entry name" value="His_kinase"/>
    <property type="match status" value="1"/>
</dbReference>
<keyword evidence="1" id="KW-0812">Transmembrane</keyword>
<dbReference type="Proteomes" id="UP000304900">
    <property type="component" value="Unassembled WGS sequence"/>
</dbReference>
<feature type="domain" description="Sensor histidine kinase NatK-like C-terminal" evidence="3">
    <location>
        <begin position="255"/>
        <end position="342"/>
    </location>
</feature>
<dbReference type="GO" id="GO:0000155">
    <property type="term" value="F:phosphorelay sensor kinase activity"/>
    <property type="evidence" value="ECO:0007669"/>
    <property type="project" value="InterPro"/>
</dbReference>
<evidence type="ECO:0000259" key="3">
    <source>
        <dbReference type="Pfam" id="PF14501"/>
    </source>
</evidence>
<dbReference type="Pfam" id="PF14501">
    <property type="entry name" value="HATPase_c_5"/>
    <property type="match status" value="1"/>
</dbReference>
<comment type="caution">
    <text evidence="4">The sequence shown here is derived from an EMBL/GenBank/DDBJ whole genome shotgun (WGS) entry which is preliminary data.</text>
</comment>
<dbReference type="Gene3D" id="3.30.565.10">
    <property type="entry name" value="Histidine kinase-like ATPase, C-terminal domain"/>
    <property type="match status" value="1"/>
</dbReference>
<keyword evidence="5" id="KW-1185">Reference proteome</keyword>
<accession>A0A4U6D8U6</accession>
<proteinExistence type="predicted"/>
<dbReference type="InterPro" id="IPR036890">
    <property type="entry name" value="HATPase_C_sf"/>
</dbReference>
<dbReference type="RefSeq" id="WP_137339508.1">
    <property type="nucleotide sequence ID" value="NZ_BSQH01000002.1"/>
</dbReference>
<feature type="transmembrane region" description="Helical" evidence="1">
    <location>
        <begin position="12"/>
        <end position="36"/>
    </location>
</feature>
<evidence type="ECO:0000259" key="2">
    <source>
        <dbReference type="Pfam" id="PF06580"/>
    </source>
</evidence>
<evidence type="ECO:0000313" key="5">
    <source>
        <dbReference type="Proteomes" id="UP000304900"/>
    </source>
</evidence>
<evidence type="ECO:0000313" key="4">
    <source>
        <dbReference type="EMBL" id="TKT92781.1"/>
    </source>
</evidence>
<feature type="transmembrane region" description="Helical" evidence="1">
    <location>
        <begin position="112"/>
        <end position="133"/>
    </location>
</feature>
<dbReference type="OrthoDB" id="9792992at2"/>
<name>A0A4U6D8U6_9BACT</name>
<dbReference type="PANTHER" id="PTHR34220:SF7">
    <property type="entry name" value="SENSOR HISTIDINE KINASE YPDA"/>
    <property type="match status" value="1"/>
</dbReference>
<feature type="domain" description="Signal transduction histidine kinase internal region" evidence="2">
    <location>
        <begin position="154"/>
        <end position="232"/>
    </location>
</feature>
<feature type="transmembrane region" description="Helical" evidence="1">
    <location>
        <begin position="48"/>
        <end position="67"/>
    </location>
</feature>
<dbReference type="AlphaFoldDB" id="A0A4U6D8U6"/>
<dbReference type="InterPro" id="IPR050640">
    <property type="entry name" value="Bact_2-comp_sensor_kinase"/>
</dbReference>
<dbReference type="PANTHER" id="PTHR34220">
    <property type="entry name" value="SENSOR HISTIDINE KINASE YPDA"/>
    <property type="match status" value="1"/>
</dbReference>
<organism evidence="4 5">
    <name type="scientific">Dyadobacter frigoris</name>
    <dbReference type="NCBI Taxonomy" id="2576211"/>
    <lineage>
        <taxon>Bacteria</taxon>
        <taxon>Pseudomonadati</taxon>
        <taxon>Bacteroidota</taxon>
        <taxon>Cytophagia</taxon>
        <taxon>Cytophagales</taxon>
        <taxon>Spirosomataceae</taxon>
        <taxon>Dyadobacter</taxon>
    </lineage>
</organism>